<dbReference type="Gene3D" id="3.40.50.300">
    <property type="entry name" value="P-loop containing nucleotide triphosphate hydrolases"/>
    <property type="match status" value="2"/>
</dbReference>
<dbReference type="InterPro" id="IPR027417">
    <property type="entry name" value="P-loop_NTPase"/>
</dbReference>
<dbReference type="CDD" id="cd03216">
    <property type="entry name" value="ABC_Carb_Monos_I"/>
    <property type="match status" value="1"/>
</dbReference>
<dbReference type="PROSITE" id="PS00211">
    <property type="entry name" value="ABC_TRANSPORTER_1"/>
    <property type="match status" value="1"/>
</dbReference>
<dbReference type="EC" id="3.6.3.17" evidence="6"/>
<dbReference type="InterPro" id="IPR050107">
    <property type="entry name" value="ABC_carbohydrate_import_ATPase"/>
</dbReference>
<dbReference type="RefSeq" id="WP_106009350.1">
    <property type="nucleotide sequence ID" value="NZ_PVXP01000020.1"/>
</dbReference>
<evidence type="ECO:0000313" key="6">
    <source>
        <dbReference type="EMBL" id="PRR85282.1"/>
    </source>
</evidence>
<sequence>MDDSYVLEMLNIRKEFPGVKALEDVTLQVKNREIHGIVGENGAGKSTLMKILAGIYEQDTGEIKINGQCQKHLTTKSVEKLKIHFIHQERYIVPHLTVAESLFLGIEPAYSPLKLLNRKFMVKESERLLKEKLGVTIQGNRLMWNLTVGEQQLVQICRALLNEPKLIVFDEPTAVLPKYEADRLFQIIKELGKNISIIYISHYLREVLELCDRITVLKNGKKVRTLESGGLNVEDIVKVMTGKDIKRRYPSKKMPQNKVLLEIKDLTHIKVFKNISFKMNKGEIIAITGLMGSGHIELGRAIYDTSGVVSGSIEFNGRKLLQNRPETAVQLGMAYVPQDRRKLGIIQNMSVCHNITISNLKSVSRKGIVNTLEENTRAKNIIEKLGIKTSGQETSAGLLSGGNQQKVAIGKWMNSESKLYIFNELTSGVDIGAKIEIYSIINKMAEQGAGIILISQDIQEMVGLSDRILVMYRGEIVDEFIGGNMNTNEIFVSMMGGKSDAVVNGA</sequence>
<dbReference type="EMBL" id="PVXP01000020">
    <property type="protein sequence ID" value="PRR85282.1"/>
    <property type="molecule type" value="Genomic_DNA"/>
</dbReference>
<evidence type="ECO:0000313" key="7">
    <source>
        <dbReference type="Proteomes" id="UP000237798"/>
    </source>
</evidence>
<evidence type="ECO:0000256" key="3">
    <source>
        <dbReference type="ARBA" id="ARBA00022741"/>
    </source>
</evidence>
<dbReference type="InterPro" id="IPR017871">
    <property type="entry name" value="ABC_transporter-like_CS"/>
</dbReference>
<evidence type="ECO:0000259" key="5">
    <source>
        <dbReference type="PROSITE" id="PS50893"/>
    </source>
</evidence>
<dbReference type="OrthoDB" id="9771863at2"/>
<dbReference type="InterPro" id="IPR003593">
    <property type="entry name" value="AAA+_ATPase"/>
</dbReference>
<dbReference type="GO" id="GO:0005524">
    <property type="term" value="F:ATP binding"/>
    <property type="evidence" value="ECO:0007669"/>
    <property type="project" value="UniProtKB-KW"/>
</dbReference>
<dbReference type="Proteomes" id="UP000237798">
    <property type="component" value="Unassembled WGS sequence"/>
</dbReference>
<dbReference type="PANTHER" id="PTHR43790">
    <property type="entry name" value="CARBOHYDRATE TRANSPORT ATP-BINDING PROTEIN MG119-RELATED"/>
    <property type="match status" value="1"/>
</dbReference>
<dbReference type="GO" id="GO:0016887">
    <property type="term" value="F:ATP hydrolysis activity"/>
    <property type="evidence" value="ECO:0007669"/>
    <property type="project" value="InterPro"/>
</dbReference>
<keyword evidence="1" id="KW-0813">Transport</keyword>
<keyword evidence="4 6" id="KW-0067">ATP-binding</keyword>
<dbReference type="AlphaFoldDB" id="A0A2T0BN84"/>
<dbReference type="PROSITE" id="PS50893">
    <property type="entry name" value="ABC_TRANSPORTER_2"/>
    <property type="match status" value="2"/>
</dbReference>
<feature type="domain" description="ABC transporter" evidence="5">
    <location>
        <begin position="7"/>
        <end position="244"/>
    </location>
</feature>
<gene>
    <name evidence="6" type="primary">rbsA</name>
    <name evidence="6" type="ORF">CLLU_17510</name>
</gene>
<dbReference type="CDD" id="cd03215">
    <property type="entry name" value="ABC_Carb_Monos_II"/>
    <property type="match status" value="1"/>
</dbReference>
<dbReference type="InterPro" id="IPR003439">
    <property type="entry name" value="ABC_transporter-like_ATP-bd"/>
</dbReference>
<keyword evidence="7" id="KW-1185">Reference proteome</keyword>
<protein>
    <submittedName>
        <fullName evidence="6">Ribose import ATP-binding protein RbsA</fullName>
        <ecNumber evidence="6">3.6.3.17</ecNumber>
    </submittedName>
</protein>
<organism evidence="6 7">
    <name type="scientific">Clostridium luticellarii</name>
    <dbReference type="NCBI Taxonomy" id="1691940"/>
    <lineage>
        <taxon>Bacteria</taxon>
        <taxon>Bacillati</taxon>
        <taxon>Bacillota</taxon>
        <taxon>Clostridia</taxon>
        <taxon>Eubacteriales</taxon>
        <taxon>Clostridiaceae</taxon>
        <taxon>Clostridium</taxon>
    </lineage>
</organism>
<proteinExistence type="predicted"/>
<evidence type="ECO:0000256" key="1">
    <source>
        <dbReference type="ARBA" id="ARBA00022448"/>
    </source>
</evidence>
<reference evidence="6 7" key="1">
    <citation type="submission" date="2018-03" db="EMBL/GenBank/DDBJ databases">
        <title>Genome sequence of Clostridium luticellarii DSM 29923.</title>
        <authorList>
            <person name="Poehlein A."/>
            <person name="Daniel R."/>
        </authorList>
    </citation>
    <scope>NUCLEOTIDE SEQUENCE [LARGE SCALE GENOMIC DNA]</scope>
    <source>
        <strain evidence="6 7">DSM 29923</strain>
    </source>
</reference>
<comment type="caution">
    <text evidence="6">The sequence shown here is derived from an EMBL/GenBank/DDBJ whole genome shotgun (WGS) entry which is preliminary data.</text>
</comment>
<dbReference type="SUPFAM" id="SSF52540">
    <property type="entry name" value="P-loop containing nucleoside triphosphate hydrolases"/>
    <property type="match status" value="2"/>
</dbReference>
<accession>A0A2T0BN84</accession>
<evidence type="ECO:0000256" key="4">
    <source>
        <dbReference type="ARBA" id="ARBA00022840"/>
    </source>
</evidence>
<dbReference type="PANTHER" id="PTHR43790:SF9">
    <property type="entry name" value="GALACTOFURANOSE TRANSPORTER ATP-BINDING PROTEIN YTFR"/>
    <property type="match status" value="1"/>
</dbReference>
<dbReference type="Pfam" id="PF00005">
    <property type="entry name" value="ABC_tran"/>
    <property type="match status" value="2"/>
</dbReference>
<keyword evidence="6" id="KW-0378">Hydrolase</keyword>
<dbReference type="SMART" id="SM00382">
    <property type="entry name" value="AAA"/>
    <property type="match status" value="2"/>
</dbReference>
<keyword evidence="2" id="KW-0677">Repeat</keyword>
<name>A0A2T0BN84_9CLOT</name>
<evidence type="ECO:0000256" key="2">
    <source>
        <dbReference type="ARBA" id="ARBA00022737"/>
    </source>
</evidence>
<keyword evidence="3" id="KW-0547">Nucleotide-binding</keyword>
<feature type="domain" description="ABC transporter" evidence="5">
    <location>
        <begin position="240"/>
        <end position="498"/>
    </location>
</feature>